<proteinExistence type="predicted"/>
<dbReference type="InterPro" id="IPR055780">
    <property type="entry name" value="DUF7356"/>
</dbReference>
<keyword evidence="2" id="KW-0812">Transmembrane</keyword>
<feature type="compositionally biased region" description="Polar residues" evidence="1">
    <location>
        <begin position="70"/>
        <end position="91"/>
    </location>
</feature>
<feature type="signal peptide" evidence="3">
    <location>
        <begin position="1"/>
        <end position="22"/>
    </location>
</feature>
<feature type="compositionally biased region" description="Low complexity" evidence="1">
    <location>
        <begin position="104"/>
        <end position="117"/>
    </location>
</feature>
<dbReference type="OMA" id="RDGWENN"/>
<dbReference type="PANTHER" id="PTHR34200">
    <property type="entry name" value="DENTIN SIALOPHOSPHOPROTEIN-LIKE ISOFORM X1"/>
    <property type="match status" value="1"/>
</dbReference>
<feature type="region of interest" description="Disordered" evidence="1">
    <location>
        <begin position="362"/>
        <end position="391"/>
    </location>
</feature>
<dbReference type="EMBL" id="KI394293">
    <property type="protein sequence ID" value="ERN04166.1"/>
    <property type="molecule type" value="Genomic_DNA"/>
</dbReference>
<dbReference type="eggNOG" id="ENOG502RY8S">
    <property type="taxonomic scope" value="Eukaryota"/>
</dbReference>
<name>W1P9A5_AMBTC</name>
<keyword evidence="2" id="KW-1133">Transmembrane helix</keyword>
<feature type="region of interest" description="Disordered" evidence="1">
    <location>
        <begin position="31"/>
        <end position="167"/>
    </location>
</feature>
<organism evidence="5 6">
    <name type="scientific">Amborella trichopoda</name>
    <dbReference type="NCBI Taxonomy" id="13333"/>
    <lineage>
        <taxon>Eukaryota</taxon>
        <taxon>Viridiplantae</taxon>
        <taxon>Streptophyta</taxon>
        <taxon>Embryophyta</taxon>
        <taxon>Tracheophyta</taxon>
        <taxon>Spermatophyta</taxon>
        <taxon>Magnoliopsida</taxon>
        <taxon>Amborellales</taxon>
        <taxon>Amborellaceae</taxon>
        <taxon>Amborella</taxon>
    </lineage>
</organism>
<evidence type="ECO:0000256" key="2">
    <source>
        <dbReference type="SAM" id="Phobius"/>
    </source>
</evidence>
<evidence type="ECO:0000256" key="3">
    <source>
        <dbReference type="SAM" id="SignalP"/>
    </source>
</evidence>
<accession>W1P9A5</accession>
<feature type="compositionally biased region" description="Polar residues" evidence="1">
    <location>
        <begin position="31"/>
        <end position="42"/>
    </location>
</feature>
<keyword evidence="6" id="KW-1185">Reference proteome</keyword>
<gene>
    <name evidence="5" type="ORF">AMTR_s00077p00088740</name>
</gene>
<dbReference type="OrthoDB" id="785602at2759"/>
<feature type="domain" description="DUF7356" evidence="4">
    <location>
        <begin position="163"/>
        <end position="265"/>
    </location>
</feature>
<dbReference type="Proteomes" id="UP000017836">
    <property type="component" value="Unassembled WGS sequence"/>
</dbReference>
<feature type="transmembrane region" description="Helical" evidence="2">
    <location>
        <begin position="290"/>
        <end position="309"/>
    </location>
</feature>
<dbReference type="Gramene" id="ERN04166">
    <property type="protein sequence ID" value="ERN04166"/>
    <property type="gene ID" value="AMTR_s00077p00088740"/>
</dbReference>
<dbReference type="HOGENOM" id="CLU_777011_0_0_1"/>
<dbReference type="AlphaFoldDB" id="W1P9A5"/>
<evidence type="ECO:0000259" key="4">
    <source>
        <dbReference type="Pfam" id="PF24053"/>
    </source>
</evidence>
<dbReference type="KEGG" id="atr:18432319"/>
<evidence type="ECO:0000313" key="6">
    <source>
        <dbReference type="Proteomes" id="UP000017836"/>
    </source>
</evidence>
<dbReference type="PANTHER" id="PTHR34200:SF2">
    <property type="entry name" value="TRANSMEMBRANE PROTEIN"/>
    <property type="match status" value="1"/>
</dbReference>
<protein>
    <recommendedName>
        <fullName evidence="4">DUF7356 domain-containing protein</fullName>
    </recommendedName>
</protein>
<keyword evidence="3" id="KW-0732">Signal</keyword>
<sequence>MPRNSIYVVVFVISIISNGASGSTNNTKTVNFNSAENGTDLTQGGGESMDKRKLAPPVSPSPPLKEDNSSKINPDPSLNLTSSISPHQNSPGPHEVDQRSPITVPVSNNSSQSSPIGQGKGNGTLDGSKGNNTTDKTDSESHPMKTPSDSKGEIGTNSRPHTSSERKEACTGALDHCMDSKKLIACLKHGGNGSSAALYLVILNEGEEAITVNITSLPSIILEPSKIQLPKNESRKIKVPVKTGGNQKIVLDAGSGDCTLHLHSNIPPKSTESIINPFPAYATLTTTHLYGAYFLFLLTVMAGGTWIFCKCRRRRQHGDAGVRYQELEMGLPESSLPGDNRKLDNDGMDGWDRVWDEVWEEETSEATHSVAPNGVSTKALARDGWEDDWED</sequence>
<keyword evidence="2" id="KW-0472">Membrane</keyword>
<evidence type="ECO:0000256" key="1">
    <source>
        <dbReference type="SAM" id="MobiDB-lite"/>
    </source>
</evidence>
<feature type="compositionally biased region" description="Basic and acidic residues" evidence="1">
    <location>
        <begin position="135"/>
        <end position="152"/>
    </location>
</feature>
<reference evidence="6" key="1">
    <citation type="journal article" date="2013" name="Science">
        <title>The Amborella genome and the evolution of flowering plants.</title>
        <authorList>
            <consortium name="Amborella Genome Project"/>
        </authorList>
    </citation>
    <scope>NUCLEOTIDE SEQUENCE [LARGE SCALE GENOMIC DNA]</scope>
</reference>
<dbReference type="Pfam" id="PF24053">
    <property type="entry name" value="DUF7356"/>
    <property type="match status" value="1"/>
</dbReference>
<evidence type="ECO:0000313" key="5">
    <source>
        <dbReference type="EMBL" id="ERN04166.1"/>
    </source>
</evidence>
<feature type="chain" id="PRO_5004807236" description="DUF7356 domain-containing protein" evidence="3">
    <location>
        <begin position="23"/>
        <end position="391"/>
    </location>
</feature>